<dbReference type="SUPFAM" id="SSF52047">
    <property type="entry name" value="RNI-like"/>
    <property type="match status" value="1"/>
</dbReference>
<proteinExistence type="predicted"/>
<name>A0A074S6Z4_9AGAM</name>
<dbReference type="OrthoDB" id="3145920at2759"/>
<dbReference type="STRING" id="1423351.A0A074S6Z4"/>
<evidence type="ECO:0000313" key="2">
    <source>
        <dbReference type="Proteomes" id="UP000027456"/>
    </source>
</evidence>
<keyword evidence="2" id="KW-1185">Reference proteome</keyword>
<accession>A0A074S6Z4</accession>
<gene>
    <name evidence="1" type="ORF">V565_009940</name>
</gene>
<dbReference type="InterPro" id="IPR032675">
    <property type="entry name" value="LRR_dom_sf"/>
</dbReference>
<dbReference type="AlphaFoldDB" id="A0A074S6Z4"/>
<sequence length="559" mass="62849">MCNEKKSAERKHLLDALMQTLRHDGCCPKNTDRPSSMKTLDQREEELTQIEEMIKRELCEVRRSRNKLVAINTLPAELLGFIFNLVVNSAPKSFESAVQKWPFTDSLPQLDISGPAARTLDYDFHYAMALSNVCRHWREVSMASARLWSTIYPSRSKLVPMLIDRSKEAGFDVVLIARQDASHASKFPATATKASIPYWPEPLTNYLRQLIVQLDERQMKQWAATLASSTAPHLETLCISVTRHANVIQSEPLFNGVTPRLRSLTLSGFVVPWDSNIFTDLRDLTLRQHKTIHRPTMHEFLTLLGRNPGLRRLALELSGPQAPPADFEHTANNVTLPKLANVVLHDIPPHVVALLVHHTTFPSSTQLSISHGPHTLHAVDTHVLSMFTRFRTPLLRAREMRLLPWNIGTDKPGAAYTSGRGLLEMHVHPDLARVKDVVDGIVRTPLRYVDTLVMENLSISDPALVVGLLRHMHTVQTLSVIDCTFDAVVIRALVGEDLLPDLRNLTLSGHEVNEADIRGLIDSRKSNPSNLQHISVRNCTGLSRDFVQWVESGAWRSLA</sequence>
<evidence type="ECO:0000313" key="1">
    <source>
        <dbReference type="EMBL" id="KEP55004.1"/>
    </source>
</evidence>
<dbReference type="Gene3D" id="3.80.10.10">
    <property type="entry name" value="Ribonuclease Inhibitor"/>
    <property type="match status" value="1"/>
</dbReference>
<organism evidence="1 2">
    <name type="scientific">Rhizoctonia solani 123E</name>
    <dbReference type="NCBI Taxonomy" id="1423351"/>
    <lineage>
        <taxon>Eukaryota</taxon>
        <taxon>Fungi</taxon>
        <taxon>Dikarya</taxon>
        <taxon>Basidiomycota</taxon>
        <taxon>Agaricomycotina</taxon>
        <taxon>Agaricomycetes</taxon>
        <taxon>Cantharellales</taxon>
        <taxon>Ceratobasidiaceae</taxon>
        <taxon>Rhizoctonia</taxon>
    </lineage>
</organism>
<dbReference type="EMBL" id="AZST01000013">
    <property type="protein sequence ID" value="KEP55004.1"/>
    <property type="molecule type" value="Genomic_DNA"/>
</dbReference>
<protein>
    <submittedName>
        <fullName evidence="1">F-box-like protein</fullName>
    </submittedName>
</protein>
<reference evidence="1 2" key="1">
    <citation type="submission" date="2013-12" db="EMBL/GenBank/DDBJ databases">
        <authorList>
            <person name="Cubeta M."/>
            <person name="Pakala S."/>
            <person name="Fedorova N."/>
            <person name="Thomas E."/>
            <person name="Dean R."/>
            <person name="Jabaji S."/>
            <person name="Neate S."/>
            <person name="Toda T."/>
            <person name="Tavantzis S."/>
            <person name="Vilgalys R."/>
            <person name="Bharathan N."/>
            <person name="Pakala S."/>
            <person name="Losada L.S."/>
            <person name="Zafar N."/>
            <person name="Nierman W."/>
        </authorList>
    </citation>
    <scope>NUCLEOTIDE SEQUENCE [LARGE SCALE GENOMIC DNA]</scope>
    <source>
        <strain evidence="1 2">123E</strain>
    </source>
</reference>
<dbReference type="Proteomes" id="UP000027456">
    <property type="component" value="Unassembled WGS sequence"/>
</dbReference>
<comment type="caution">
    <text evidence="1">The sequence shown here is derived from an EMBL/GenBank/DDBJ whole genome shotgun (WGS) entry which is preliminary data.</text>
</comment>
<dbReference type="HOGENOM" id="CLU_487573_0_0_1"/>